<dbReference type="SUPFAM" id="SSF54001">
    <property type="entry name" value="Cysteine proteinases"/>
    <property type="match status" value="1"/>
</dbReference>
<feature type="compositionally biased region" description="Polar residues" evidence="1">
    <location>
        <begin position="1"/>
        <end position="11"/>
    </location>
</feature>
<proteinExistence type="predicted"/>
<dbReference type="PANTHER" id="PTHR47020:SF1">
    <property type="entry name" value="HILLARIN"/>
    <property type="match status" value="1"/>
</dbReference>
<dbReference type="InterPro" id="IPR053041">
    <property type="entry name" value="Transglut-like_Superfamily_Mod"/>
</dbReference>
<protein>
    <submittedName>
        <fullName evidence="5">Hillarin-like</fullName>
    </submittedName>
</protein>
<name>A0A8B8DYC5_CRAVI</name>
<feature type="domain" description="Transglutaminase-like" evidence="2">
    <location>
        <begin position="80"/>
        <end position="193"/>
    </location>
</feature>
<evidence type="ECO:0000313" key="4">
    <source>
        <dbReference type="Proteomes" id="UP000694844"/>
    </source>
</evidence>
<dbReference type="Gene3D" id="1.20.920.20">
    <property type="match status" value="1"/>
</dbReference>
<evidence type="ECO:0000259" key="3">
    <source>
        <dbReference type="Pfam" id="PF23265"/>
    </source>
</evidence>
<evidence type="ECO:0000259" key="2">
    <source>
        <dbReference type="Pfam" id="PF01841"/>
    </source>
</evidence>
<dbReference type="Pfam" id="PF01841">
    <property type="entry name" value="Transglut_core"/>
    <property type="match status" value="1"/>
</dbReference>
<dbReference type="AlphaFoldDB" id="A0A8B8DYC5"/>
<dbReference type="InterPro" id="IPR002931">
    <property type="entry name" value="Transglutaminase-like"/>
</dbReference>
<keyword evidence="4" id="KW-1185">Reference proteome</keyword>
<dbReference type="KEGG" id="cvn:111130097"/>
<evidence type="ECO:0000313" key="5">
    <source>
        <dbReference type="RefSeq" id="XP_022332499.1"/>
    </source>
</evidence>
<dbReference type="PANTHER" id="PTHR47020">
    <property type="entry name" value="HILLARIN"/>
    <property type="match status" value="1"/>
</dbReference>
<feature type="region of interest" description="Disordered" evidence="1">
    <location>
        <begin position="1"/>
        <end position="49"/>
    </location>
</feature>
<reference evidence="5" key="1">
    <citation type="submission" date="2025-08" db="UniProtKB">
        <authorList>
            <consortium name="RefSeq"/>
        </authorList>
    </citation>
    <scope>IDENTIFICATION</scope>
    <source>
        <tissue evidence="5">Whole sample</tissue>
    </source>
</reference>
<feature type="domain" description="KY-like immunoglobulin-like" evidence="3">
    <location>
        <begin position="263"/>
        <end position="393"/>
    </location>
</feature>
<dbReference type="OrthoDB" id="6129702at2759"/>
<dbReference type="InterPro" id="IPR038765">
    <property type="entry name" value="Papain-like_cys_pep_sf"/>
</dbReference>
<dbReference type="RefSeq" id="XP_022332499.1">
    <property type="nucleotide sequence ID" value="XM_022476791.1"/>
</dbReference>
<dbReference type="InterPro" id="IPR056564">
    <property type="entry name" value="Ig-like_KY"/>
</dbReference>
<accession>A0A8B8DYC5</accession>
<gene>
    <name evidence="5" type="primary">LOC111130097</name>
</gene>
<dbReference type="GeneID" id="111130097"/>
<sequence>MGSNASVQGSPRPSGKKPGEPREPDEEEVEVPEFPADDVYPPPKQNSLKKNDIYEHSKFKDVHKHVKKTPAKIDLSFNKLLNYLMQPCRTDMQKLRALFMWLCVQPITTAKYKSLEGYFPEDLAKTPRGFMKLIKEGKASYASLFAVLCRKAGIKCAIIKGVCKSAGYEVGTTEGLKNLRTKWNAVWVKDSWRLIHPLWACQTVVGRSELDQWTGYDEEEETTQGWTVQKINEFFFLTDPHDFLYYCFPDDPKWQLLTLPYDLKKFVGVPFLQEAYFKLGLRLVTEQSCILNDIDGAIETGFRIPEDYPIQMNYDLFYKREESEVDLDSRTSLNKYVIMNFEDNIWSFIVRFPVPGVYKLSIFGGHVDRDHVPWIADFRLICKKTREHCVPFPDAPWIGVGYSHEAQKAGLVDPSHKSGIIVMKPYQEIHMTFMMETILRLKVQFLHVILSEEELAEKFYSKKIVGRMDIIGKIPQHGDYLIKIFGKPKGTKGELKNICNYLICTEDPRPSGKRRKGWENAREKNLRKNLKDATPVKDIERLKLSMDKFVDAGLEDRGDYTKATSRLEFLEVHQALIDAINRRNEPILVQTISMANGSEYKKRLTSLIKKAEEVLEDLRRLEGFQHPIPDLNKPIIAELMNYYSPPSIVHDVMMATFLLLGETEDDLKSWEYISLEMRKTGRNSLLQRFQRFNLSEVPPKVRTKAENIFRKFTEDEVRKTSAGAASFFVWIQNVIKEPDPIPEPTTIQKPKK</sequence>
<dbReference type="Pfam" id="PF23265">
    <property type="entry name" value="Ig-like_KY"/>
    <property type="match status" value="1"/>
</dbReference>
<evidence type="ECO:0000256" key="1">
    <source>
        <dbReference type="SAM" id="MobiDB-lite"/>
    </source>
</evidence>
<dbReference type="Proteomes" id="UP000694844">
    <property type="component" value="Chromosome 4"/>
</dbReference>
<organism evidence="4 5">
    <name type="scientific">Crassostrea virginica</name>
    <name type="common">Eastern oyster</name>
    <dbReference type="NCBI Taxonomy" id="6565"/>
    <lineage>
        <taxon>Eukaryota</taxon>
        <taxon>Metazoa</taxon>
        <taxon>Spiralia</taxon>
        <taxon>Lophotrochozoa</taxon>
        <taxon>Mollusca</taxon>
        <taxon>Bivalvia</taxon>
        <taxon>Autobranchia</taxon>
        <taxon>Pteriomorphia</taxon>
        <taxon>Ostreida</taxon>
        <taxon>Ostreoidea</taxon>
        <taxon>Ostreidae</taxon>
        <taxon>Crassostrea</taxon>
    </lineage>
</organism>